<proteinExistence type="predicted"/>
<dbReference type="Gene3D" id="3.40.50.300">
    <property type="entry name" value="P-loop containing nucleotide triphosphate hydrolases"/>
    <property type="match status" value="2"/>
</dbReference>
<evidence type="ECO:0000256" key="4">
    <source>
        <dbReference type="ARBA" id="ARBA00022806"/>
    </source>
</evidence>
<feature type="compositionally biased region" description="Gly residues" evidence="6">
    <location>
        <begin position="237"/>
        <end position="252"/>
    </location>
</feature>
<dbReference type="GO" id="GO:0016787">
    <property type="term" value="F:hydrolase activity"/>
    <property type="evidence" value="ECO:0007669"/>
    <property type="project" value="UniProtKB-KW"/>
</dbReference>
<keyword evidence="2" id="KW-0547">Nucleotide-binding</keyword>
<dbReference type="GO" id="GO:0005524">
    <property type="term" value="F:ATP binding"/>
    <property type="evidence" value="ECO:0007669"/>
    <property type="project" value="UniProtKB-KW"/>
</dbReference>
<sequence>MLDMGFEPQIRRVMYAVRPTRQTVMTSATWPNGVKRLALSYMKDPIQVSIGALDLTASHTVHQTIVILTEEEKRDYFYNFVRNMGEDDKIIVFCGKKAAVTDITSDLQVSGVRCDCLYGDKPQEDREQAYLDIKSGYNRLLIATDLASRGLDIDDVTHVVNYDIPKNIEEYVHRIGRTGRAGKYGESISYFTRRDWAHASELIKILEEAQQFVPEELRIFADEHAAWKERRDREGPPRGGFNRGRGGGGRRW</sequence>
<protein>
    <recommendedName>
        <fullName evidence="1">RNA helicase</fullName>
        <ecNumber evidence="1">3.6.4.13</ecNumber>
    </recommendedName>
</protein>
<dbReference type="GO" id="GO:0031047">
    <property type="term" value="P:regulatory ncRNA-mediated gene silencing"/>
    <property type="evidence" value="ECO:0007669"/>
    <property type="project" value="UniProtKB-ARBA"/>
</dbReference>
<keyword evidence="10" id="KW-1185">Reference proteome</keyword>
<evidence type="ECO:0000256" key="2">
    <source>
        <dbReference type="ARBA" id="ARBA00022741"/>
    </source>
</evidence>
<dbReference type="InterPro" id="IPR014001">
    <property type="entry name" value="Helicase_ATP-bd"/>
</dbReference>
<keyword evidence="3" id="KW-0378">Hydrolase</keyword>
<dbReference type="CDD" id="cd18787">
    <property type="entry name" value="SF2_C_DEAD"/>
    <property type="match status" value="1"/>
</dbReference>
<dbReference type="PROSITE" id="PS51192">
    <property type="entry name" value="HELICASE_ATP_BIND_1"/>
    <property type="match status" value="1"/>
</dbReference>
<dbReference type="PROSITE" id="PS51194">
    <property type="entry name" value="HELICASE_CTER"/>
    <property type="match status" value="1"/>
</dbReference>
<evidence type="ECO:0000256" key="1">
    <source>
        <dbReference type="ARBA" id="ARBA00012552"/>
    </source>
</evidence>
<evidence type="ECO:0000313" key="9">
    <source>
        <dbReference type="EMBL" id="CAG9826078.1"/>
    </source>
</evidence>
<dbReference type="AlphaFoldDB" id="A0A9N9SNC1"/>
<dbReference type="PANTHER" id="PTHR47958">
    <property type="entry name" value="ATP-DEPENDENT RNA HELICASE DBP3"/>
    <property type="match status" value="1"/>
</dbReference>
<dbReference type="SUPFAM" id="SSF52540">
    <property type="entry name" value="P-loop containing nucleoside triphosphate hydrolases"/>
    <property type="match status" value="1"/>
</dbReference>
<dbReference type="SMART" id="SM00490">
    <property type="entry name" value="HELICc"/>
    <property type="match status" value="1"/>
</dbReference>
<dbReference type="GO" id="GO:0003724">
    <property type="term" value="F:RNA helicase activity"/>
    <property type="evidence" value="ECO:0007669"/>
    <property type="project" value="UniProtKB-EC"/>
</dbReference>
<dbReference type="Proteomes" id="UP001153709">
    <property type="component" value="Chromosome 1"/>
</dbReference>
<accession>A0A9N9SNC1</accession>
<dbReference type="FunFam" id="3.40.50.300:FF:000008">
    <property type="entry name" value="ATP-dependent RNA helicase RhlB"/>
    <property type="match status" value="1"/>
</dbReference>
<organism evidence="9 10">
    <name type="scientific">Diabrotica balteata</name>
    <name type="common">Banded cucumber beetle</name>
    <dbReference type="NCBI Taxonomy" id="107213"/>
    <lineage>
        <taxon>Eukaryota</taxon>
        <taxon>Metazoa</taxon>
        <taxon>Ecdysozoa</taxon>
        <taxon>Arthropoda</taxon>
        <taxon>Hexapoda</taxon>
        <taxon>Insecta</taxon>
        <taxon>Pterygota</taxon>
        <taxon>Neoptera</taxon>
        <taxon>Endopterygota</taxon>
        <taxon>Coleoptera</taxon>
        <taxon>Polyphaga</taxon>
        <taxon>Cucujiformia</taxon>
        <taxon>Chrysomeloidea</taxon>
        <taxon>Chrysomelidae</taxon>
        <taxon>Galerucinae</taxon>
        <taxon>Diabroticina</taxon>
        <taxon>Diabroticites</taxon>
        <taxon>Diabrotica</taxon>
    </lineage>
</organism>
<name>A0A9N9SNC1_DIABA</name>
<evidence type="ECO:0000313" key="10">
    <source>
        <dbReference type="Proteomes" id="UP001153709"/>
    </source>
</evidence>
<feature type="domain" description="Helicase C-terminal" evidence="8">
    <location>
        <begin position="60"/>
        <end position="221"/>
    </location>
</feature>
<reference evidence="9" key="1">
    <citation type="submission" date="2022-01" db="EMBL/GenBank/DDBJ databases">
        <authorList>
            <person name="King R."/>
        </authorList>
    </citation>
    <scope>NUCLEOTIDE SEQUENCE</scope>
</reference>
<dbReference type="OrthoDB" id="196131at2759"/>
<dbReference type="EC" id="3.6.4.13" evidence="1"/>
<gene>
    <name evidence="9" type="ORF">DIABBA_LOCUS224</name>
</gene>
<keyword evidence="5" id="KW-0067">ATP-binding</keyword>
<evidence type="ECO:0000256" key="6">
    <source>
        <dbReference type="SAM" id="MobiDB-lite"/>
    </source>
</evidence>
<dbReference type="Pfam" id="PF00271">
    <property type="entry name" value="Helicase_C"/>
    <property type="match status" value="1"/>
</dbReference>
<evidence type="ECO:0000256" key="5">
    <source>
        <dbReference type="ARBA" id="ARBA00022840"/>
    </source>
</evidence>
<dbReference type="EMBL" id="OU898276">
    <property type="protein sequence ID" value="CAG9826078.1"/>
    <property type="molecule type" value="Genomic_DNA"/>
</dbReference>
<evidence type="ECO:0000256" key="3">
    <source>
        <dbReference type="ARBA" id="ARBA00022801"/>
    </source>
</evidence>
<feature type="domain" description="Helicase ATP-binding" evidence="7">
    <location>
        <begin position="1"/>
        <end position="48"/>
    </location>
</feature>
<keyword evidence="4" id="KW-0347">Helicase</keyword>
<dbReference type="InterPro" id="IPR027417">
    <property type="entry name" value="P-loop_NTPase"/>
</dbReference>
<feature type="region of interest" description="Disordered" evidence="6">
    <location>
        <begin position="229"/>
        <end position="252"/>
    </location>
</feature>
<evidence type="ECO:0000259" key="8">
    <source>
        <dbReference type="PROSITE" id="PS51194"/>
    </source>
</evidence>
<dbReference type="InterPro" id="IPR001650">
    <property type="entry name" value="Helicase_C-like"/>
</dbReference>
<evidence type="ECO:0000259" key="7">
    <source>
        <dbReference type="PROSITE" id="PS51192"/>
    </source>
</evidence>